<dbReference type="NCBIfam" id="TIGR00709">
    <property type="entry name" value="dat"/>
    <property type="match status" value="1"/>
</dbReference>
<dbReference type="Pfam" id="PF00202">
    <property type="entry name" value="Aminotran_3"/>
    <property type="match status" value="1"/>
</dbReference>
<dbReference type="Proteomes" id="UP000019024">
    <property type="component" value="Plasmid unnamed"/>
</dbReference>
<dbReference type="KEGG" id="hlr:HALLA_03550"/>
<dbReference type="PANTHER" id="PTHR43552:SF1">
    <property type="entry name" value="DIAMINOBUTYRATE--2-OXOGLUTARATE AMINOTRANSFERASE"/>
    <property type="match status" value="1"/>
</dbReference>
<dbReference type="PANTHER" id="PTHR43552">
    <property type="entry name" value="DIAMINOBUTYRATE--2-OXOGLUTARATE AMINOTRANSFERASE"/>
    <property type="match status" value="1"/>
</dbReference>
<evidence type="ECO:0000256" key="7">
    <source>
        <dbReference type="SAM" id="MobiDB-lite"/>
    </source>
</evidence>
<dbReference type="InterPro" id="IPR004637">
    <property type="entry name" value="Dat"/>
</dbReference>
<dbReference type="EC" id="2.6.1.76" evidence="8"/>
<organism evidence="8 9">
    <name type="scientific">Halostagnicola larsenii XH-48</name>
    <dbReference type="NCBI Taxonomy" id="797299"/>
    <lineage>
        <taxon>Archaea</taxon>
        <taxon>Methanobacteriati</taxon>
        <taxon>Methanobacteriota</taxon>
        <taxon>Stenosarchaea group</taxon>
        <taxon>Halobacteria</taxon>
        <taxon>Halobacteriales</taxon>
        <taxon>Natrialbaceae</taxon>
        <taxon>Halostagnicola</taxon>
    </lineage>
</organism>
<dbReference type="PATRIC" id="fig|797299.3.peg.3225"/>
<dbReference type="GO" id="GO:0030170">
    <property type="term" value="F:pyridoxal phosphate binding"/>
    <property type="evidence" value="ECO:0007669"/>
    <property type="project" value="InterPro"/>
</dbReference>
<protein>
    <submittedName>
        <fullName evidence="8">Diadenosine tetraphosphatase</fullName>
        <ecNumber evidence="8">2.6.1.76</ecNumber>
    </submittedName>
</protein>
<dbReference type="CDD" id="cd00610">
    <property type="entry name" value="OAT_like"/>
    <property type="match status" value="1"/>
</dbReference>
<dbReference type="Gene3D" id="3.90.1150.10">
    <property type="entry name" value="Aspartate Aminotransferase, domain 1"/>
    <property type="match status" value="1"/>
</dbReference>
<keyword evidence="8" id="KW-0614">Plasmid</keyword>
<evidence type="ECO:0000256" key="1">
    <source>
        <dbReference type="ARBA" id="ARBA00001933"/>
    </source>
</evidence>
<dbReference type="HOGENOM" id="CLU_016922_10_0_2"/>
<dbReference type="InterPro" id="IPR005814">
    <property type="entry name" value="Aminotrans_3"/>
</dbReference>
<dbReference type="InterPro" id="IPR015424">
    <property type="entry name" value="PyrdxlP-dep_Trfase"/>
</dbReference>
<geneLocation type="plasmid" evidence="8">
    <name>unnamed</name>
</geneLocation>
<reference evidence="8 9" key="1">
    <citation type="submission" date="2014-01" db="EMBL/GenBank/DDBJ databases">
        <authorList>
            <consortium name="DOE Joint Genome Institute"/>
            <person name="Anderson I."/>
            <person name="Huntemann M."/>
            <person name="Han J."/>
            <person name="Chen A."/>
            <person name="Kyrpides N."/>
            <person name="Mavromatis K."/>
            <person name="Markowitz V."/>
            <person name="Palaniappan K."/>
            <person name="Ivanova N."/>
            <person name="Schaumberg A."/>
            <person name="Pati A."/>
            <person name="Liolios K."/>
            <person name="Nordberg H.P."/>
            <person name="Cantor M.N."/>
            <person name="Hua S.X."/>
            <person name="Woyke T."/>
        </authorList>
    </citation>
    <scope>NUCLEOTIDE SEQUENCE [LARGE SCALE GENOMIC DNA]</scope>
    <source>
        <strain evidence="8 9">XH-48</strain>
        <plasmid evidence="9">1</plasmid>
    </source>
</reference>
<dbReference type="GeneID" id="25146882"/>
<evidence type="ECO:0000256" key="2">
    <source>
        <dbReference type="ARBA" id="ARBA00008954"/>
    </source>
</evidence>
<dbReference type="SUPFAM" id="SSF53383">
    <property type="entry name" value="PLP-dependent transferases"/>
    <property type="match status" value="1"/>
</dbReference>
<keyword evidence="5 6" id="KW-0663">Pyridoxal phosphate</keyword>
<dbReference type="AlphaFoldDB" id="W0JVX8"/>
<dbReference type="eggNOG" id="arCOG00915">
    <property type="taxonomic scope" value="Archaea"/>
</dbReference>
<dbReference type="InterPro" id="IPR049704">
    <property type="entry name" value="Aminotrans_3_PPA_site"/>
</dbReference>
<evidence type="ECO:0000256" key="6">
    <source>
        <dbReference type="RuleBase" id="RU003560"/>
    </source>
</evidence>
<evidence type="ECO:0000256" key="3">
    <source>
        <dbReference type="ARBA" id="ARBA00022576"/>
    </source>
</evidence>
<evidence type="ECO:0000313" key="9">
    <source>
        <dbReference type="Proteomes" id="UP000019024"/>
    </source>
</evidence>
<proteinExistence type="inferred from homology"/>
<keyword evidence="3 8" id="KW-0032">Aminotransferase</keyword>
<name>W0JVX8_9EURY</name>
<dbReference type="PROSITE" id="PS00600">
    <property type="entry name" value="AA_TRANSFER_CLASS_3"/>
    <property type="match status" value="1"/>
</dbReference>
<gene>
    <name evidence="8" type="ORF">HALLA_03550</name>
</gene>
<accession>W0JVX8</accession>
<dbReference type="GO" id="GO:0045303">
    <property type="term" value="F:diaminobutyrate-2-oxoglutarate transaminase activity"/>
    <property type="evidence" value="ECO:0007669"/>
    <property type="project" value="UniProtKB-EC"/>
</dbReference>
<evidence type="ECO:0000313" key="8">
    <source>
        <dbReference type="EMBL" id="AHG01477.1"/>
    </source>
</evidence>
<dbReference type="OrthoDB" id="6534at2157"/>
<keyword evidence="9" id="KW-1185">Reference proteome</keyword>
<evidence type="ECO:0000256" key="4">
    <source>
        <dbReference type="ARBA" id="ARBA00022679"/>
    </source>
</evidence>
<comment type="cofactor">
    <cofactor evidence="1">
        <name>pyridoxal 5'-phosphate</name>
        <dbReference type="ChEBI" id="CHEBI:597326"/>
    </cofactor>
</comment>
<sequence length="470" mass="50377">MPPNQSNDGGTGRTISRSTTRAPRAEQSNARLRASQADRESNARTYPRSLPFAIASADGLEIVDADGNEYLDCLAGAGTLALGHNHPAVIEELERLFEEDRPLHTLDITTPEKEAFVDTLFESLPDAFTERAKVQFCSPAGTDAVEAALKLVKTATGNDSVLGYQGGYHGMTSGALGLMGDVSAKESIAGTGGNVHHLPYPDQYRHPFGFDEDHRSISHFVERVLTDPESGVASPAGMILELVQGEGGVNPAPDEWVREVRRITREADVPLIVDEIQTGMGRTGETWAFEHAGIVPDVITCSKAIGGGLPIAVVIYDESLDEWEPGAHAGTFRGHQLAMAAGRVTMRRVLDDNLDDHAAEMGMRLRKRLDRLADRFEEIGDVRGRGLMLGVEFVDPTAVGDGEVPPPDGELASDVSAACFDRGLIIETGGRDSAVARFLPPLIVSPQQIDEIAARFVEAVEATVTPAGGR</sequence>
<dbReference type="PIRSF" id="PIRSF000521">
    <property type="entry name" value="Transaminase_4ab_Lys_Orn"/>
    <property type="match status" value="1"/>
</dbReference>
<dbReference type="InterPro" id="IPR015421">
    <property type="entry name" value="PyrdxlP-dep_Trfase_major"/>
</dbReference>
<feature type="region of interest" description="Disordered" evidence="7">
    <location>
        <begin position="1"/>
        <end position="44"/>
    </location>
</feature>
<dbReference type="Gene3D" id="3.40.640.10">
    <property type="entry name" value="Type I PLP-dependent aspartate aminotransferase-like (Major domain)"/>
    <property type="match status" value="1"/>
</dbReference>
<keyword evidence="4 8" id="KW-0808">Transferase</keyword>
<dbReference type="RefSeq" id="WP_084569061.1">
    <property type="nucleotide sequence ID" value="NZ_CP007056.1"/>
</dbReference>
<dbReference type="InterPro" id="IPR015422">
    <property type="entry name" value="PyrdxlP-dep_Trfase_small"/>
</dbReference>
<dbReference type="EMBL" id="CP007056">
    <property type="protein sequence ID" value="AHG01477.1"/>
    <property type="molecule type" value="Genomic_DNA"/>
</dbReference>
<evidence type="ECO:0000256" key="5">
    <source>
        <dbReference type="ARBA" id="ARBA00022898"/>
    </source>
</evidence>
<comment type="similarity">
    <text evidence="2 6">Belongs to the class-III pyridoxal-phosphate-dependent aminotransferase family.</text>
</comment>